<feature type="DNA-binding region" description="H-T-H motif" evidence="4">
    <location>
        <begin position="29"/>
        <end position="48"/>
    </location>
</feature>
<feature type="domain" description="HTH tetR-type" evidence="5">
    <location>
        <begin position="6"/>
        <end position="66"/>
    </location>
</feature>
<dbReference type="PANTHER" id="PTHR47506">
    <property type="entry name" value="TRANSCRIPTIONAL REGULATORY PROTEIN"/>
    <property type="match status" value="1"/>
</dbReference>
<organism evidence="6 7">
    <name type="scientific">Aestuariispira insulae</name>
    <dbReference type="NCBI Taxonomy" id="1461337"/>
    <lineage>
        <taxon>Bacteria</taxon>
        <taxon>Pseudomonadati</taxon>
        <taxon>Pseudomonadota</taxon>
        <taxon>Alphaproteobacteria</taxon>
        <taxon>Rhodospirillales</taxon>
        <taxon>Kiloniellaceae</taxon>
        <taxon>Aestuariispira</taxon>
    </lineage>
</organism>
<dbReference type="InterPro" id="IPR009057">
    <property type="entry name" value="Homeodomain-like_sf"/>
</dbReference>
<dbReference type="Gene3D" id="1.10.357.10">
    <property type="entry name" value="Tetracycline Repressor, domain 2"/>
    <property type="match status" value="1"/>
</dbReference>
<gene>
    <name evidence="6" type="ORF">DFP90_101575</name>
</gene>
<evidence type="ECO:0000256" key="4">
    <source>
        <dbReference type="PROSITE-ProRule" id="PRU00335"/>
    </source>
</evidence>
<dbReference type="InterPro" id="IPR036271">
    <property type="entry name" value="Tet_transcr_reg_TetR-rel_C_sf"/>
</dbReference>
<dbReference type="PROSITE" id="PS50977">
    <property type="entry name" value="HTH_TETR_2"/>
    <property type="match status" value="1"/>
</dbReference>
<dbReference type="EMBL" id="QRDW01000001">
    <property type="protein sequence ID" value="RED53776.1"/>
    <property type="molecule type" value="Genomic_DNA"/>
</dbReference>
<evidence type="ECO:0000256" key="3">
    <source>
        <dbReference type="ARBA" id="ARBA00023163"/>
    </source>
</evidence>
<dbReference type="SUPFAM" id="SSF46689">
    <property type="entry name" value="Homeodomain-like"/>
    <property type="match status" value="1"/>
</dbReference>
<dbReference type="PANTHER" id="PTHR47506:SF10">
    <property type="entry name" value="TRANSCRIPTIONAL REGULATORY PROTEIN"/>
    <property type="match status" value="1"/>
</dbReference>
<dbReference type="AlphaFoldDB" id="A0A3D9HXZ7"/>
<dbReference type="InterPro" id="IPR011075">
    <property type="entry name" value="TetR_C"/>
</dbReference>
<keyword evidence="7" id="KW-1185">Reference proteome</keyword>
<dbReference type="SUPFAM" id="SSF48498">
    <property type="entry name" value="Tetracyclin repressor-like, C-terminal domain"/>
    <property type="match status" value="1"/>
</dbReference>
<dbReference type="Pfam" id="PF16925">
    <property type="entry name" value="TetR_C_13"/>
    <property type="match status" value="1"/>
</dbReference>
<dbReference type="Gene3D" id="1.10.10.60">
    <property type="entry name" value="Homeodomain-like"/>
    <property type="match status" value="1"/>
</dbReference>
<comment type="caution">
    <text evidence="6">The sequence shown here is derived from an EMBL/GenBank/DDBJ whole genome shotgun (WGS) entry which is preliminary data.</text>
</comment>
<reference evidence="6 7" key="1">
    <citation type="submission" date="2018-07" db="EMBL/GenBank/DDBJ databases">
        <title>Genomic Encyclopedia of Type Strains, Phase III (KMG-III): the genomes of soil and plant-associated and newly described type strains.</title>
        <authorList>
            <person name="Whitman W."/>
        </authorList>
    </citation>
    <scope>NUCLEOTIDE SEQUENCE [LARGE SCALE GENOMIC DNA]</scope>
    <source>
        <strain evidence="6 7">CECT 8488</strain>
    </source>
</reference>
<accession>A0A3D9HXZ7</accession>
<protein>
    <submittedName>
        <fullName evidence="6">TetR family transcriptional regulator</fullName>
    </submittedName>
</protein>
<evidence type="ECO:0000259" key="5">
    <source>
        <dbReference type="PROSITE" id="PS50977"/>
    </source>
</evidence>
<dbReference type="Proteomes" id="UP000256845">
    <property type="component" value="Unassembled WGS sequence"/>
</dbReference>
<keyword evidence="3" id="KW-0804">Transcription</keyword>
<keyword evidence="1" id="KW-0805">Transcription regulation</keyword>
<sequence>MPKTITYDKEKVLNQAMIQFWKAGYEATSVQDLVEVTGINRASIYNSFGDKKGLFLAAVDHYLKQANAKRVGALEQDGSAIEAIQSYLEDVVAFSFSEGRKLGCLITNSLVEVSPLDIEIGAHIKPVLDKVEDDFYQALLRAQKQGEIRPGADLRALARFLTGQVQGLRVLARADSNEGRMRDMVIVAMNAIKVS</sequence>
<evidence type="ECO:0000256" key="2">
    <source>
        <dbReference type="ARBA" id="ARBA00023125"/>
    </source>
</evidence>
<evidence type="ECO:0000313" key="6">
    <source>
        <dbReference type="EMBL" id="RED53776.1"/>
    </source>
</evidence>
<keyword evidence="2 4" id="KW-0238">DNA-binding</keyword>
<name>A0A3D9HXZ7_9PROT</name>
<dbReference type="RefSeq" id="WP_115934885.1">
    <property type="nucleotide sequence ID" value="NZ_QRDW01000001.1"/>
</dbReference>
<evidence type="ECO:0000256" key="1">
    <source>
        <dbReference type="ARBA" id="ARBA00023015"/>
    </source>
</evidence>
<evidence type="ECO:0000313" key="7">
    <source>
        <dbReference type="Proteomes" id="UP000256845"/>
    </source>
</evidence>
<dbReference type="GO" id="GO:0003677">
    <property type="term" value="F:DNA binding"/>
    <property type="evidence" value="ECO:0007669"/>
    <property type="project" value="UniProtKB-UniRule"/>
</dbReference>
<dbReference type="InterPro" id="IPR001647">
    <property type="entry name" value="HTH_TetR"/>
</dbReference>
<dbReference type="Pfam" id="PF00440">
    <property type="entry name" value="TetR_N"/>
    <property type="match status" value="1"/>
</dbReference>
<dbReference type="OrthoDB" id="9795242at2"/>
<proteinExistence type="predicted"/>